<feature type="domain" description="HTH LytTR-type" evidence="3">
    <location>
        <begin position="144"/>
        <end position="235"/>
    </location>
</feature>
<evidence type="ECO:0000313" key="4">
    <source>
        <dbReference type="EMBL" id="MEB3344604.1"/>
    </source>
</evidence>
<dbReference type="SUPFAM" id="SSF52172">
    <property type="entry name" value="CheY-like"/>
    <property type="match status" value="1"/>
</dbReference>
<keyword evidence="5" id="KW-1185">Reference proteome</keyword>
<dbReference type="PANTHER" id="PTHR37299">
    <property type="entry name" value="TRANSCRIPTIONAL REGULATOR-RELATED"/>
    <property type="match status" value="1"/>
</dbReference>
<evidence type="ECO:0000256" key="1">
    <source>
        <dbReference type="PROSITE-ProRule" id="PRU00169"/>
    </source>
</evidence>
<dbReference type="Pfam" id="PF00072">
    <property type="entry name" value="Response_reg"/>
    <property type="match status" value="1"/>
</dbReference>
<reference evidence="4 5" key="1">
    <citation type="journal article" date="2013" name="Int. J. Syst. Evol. Microbiol.">
        <title>Aquimarina gracilis sp. nov., isolated from the gut microflora of a mussel, Mytilus coruscus, and emended description of Aquimarina spongiae.</title>
        <authorList>
            <person name="Park S.C."/>
            <person name="Choe H.N."/>
            <person name="Baik K.S."/>
            <person name="Seong C.N."/>
        </authorList>
    </citation>
    <scope>NUCLEOTIDE SEQUENCE [LARGE SCALE GENOMIC DNA]</scope>
    <source>
        <strain evidence="4 5">PSC32</strain>
    </source>
</reference>
<feature type="domain" description="Response regulatory" evidence="2">
    <location>
        <begin position="5"/>
        <end position="120"/>
    </location>
</feature>
<dbReference type="Proteomes" id="UP001327027">
    <property type="component" value="Unassembled WGS sequence"/>
</dbReference>
<evidence type="ECO:0000313" key="5">
    <source>
        <dbReference type="Proteomes" id="UP001327027"/>
    </source>
</evidence>
<sequence length="248" mass="29108">MKQLQVLLLEDQQEEARETVSFLHNHDYKVTHVKSLEEAEIEIENHFFDVIILDIMINGKPEGITFAQQLKSKGISAPFLFLTNIQSKSIFDQAKESKPFSYLLKPYNNLELLFSIELAIETYYEQANTISFTQKNAILSPNFLFIKKGKSVVKVEIDSIHYIEVKDKYCNLICDQDQYQIKLSLTKTKETLAKPEFKQVHRNFLVNLKKIKEIYFEDNLIIMDTNEKIPFSERYKAFFLKGNNTIFR</sequence>
<dbReference type="Gene3D" id="2.40.50.1020">
    <property type="entry name" value="LytTr DNA-binding domain"/>
    <property type="match status" value="1"/>
</dbReference>
<dbReference type="Gene3D" id="3.40.50.2300">
    <property type="match status" value="1"/>
</dbReference>
<dbReference type="InterPro" id="IPR007492">
    <property type="entry name" value="LytTR_DNA-bd_dom"/>
</dbReference>
<dbReference type="SMART" id="SM00448">
    <property type="entry name" value="REC"/>
    <property type="match status" value="1"/>
</dbReference>
<dbReference type="EMBL" id="JAYKLX010000002">
    <property type="protein sequence ID" value="MEB3344604.1"/>
    <property type="molecule type" value="Genomic_DNA"/>
</dbReference>
<dbReference type="SMART" id="SM00850">
    <property type="entry name" value="LytTR"/>
    <property type="match status" value="1"/>
</dbReference>
<keyword evidence="1" id="KW-0597">Phosphoprotein</keyword>
<dbReference type="PROSITE" id="PS50930">
    <property type="entry name" value="HTH_LYTTR"/>
    <property type="match status" value="1"/>
</dbReference>
<accession>A0ABU5ZRD0</accession>
<dbReference type="InterPro" id="IPR001789">
    <property type="entry name" value="Sig_transdc_resp-reg_receiver"/>
</dbReference>
<feature type="modified residue" description="4-aspartylphosphate" evidence="1">
    <location>
        <position position="54"/>
    </location>
</feature>
<name>A0ABU5ZRD0_9FLAO</name>
<evidence type="ECO:0000259" key="2">
    <source>
        <dbReference type="PROSITE" id="PS50110"/>
    </source>
</evidence>
<gene>
    <name evidence="4" type="ORF">U6A24_03975</name>
</gene>
<dbReference type="InterPro" id="IPR046947">
    <property type="entry name" value="LytR-like"/>
</dbReference>
<dbReference type="InterPro" id="IPR011006">
    <property type="entry name" value="CheY-like_superfamily"/>
</dbReference>
<proteinExistence type="predicted"/>
<organism evidence="4 5">
    <name type="scientific">Aquimarina gracilis</name>
    <dbReference type="NCBI Taxonomy" id="874422"/>
    <lineage>
        <taxon>Bacteria</taxon>
        <taxon>Pseudomonadati</taxon>
        <taxon>Bacteroidota</taxon>
        <taxon>Flavobacteriia</taxon>
        <taxon>Flavobacteriales</taxon>
        <taxon>Flavobacteriaceae</taxon>
        <taxon>Aquimarina</taxon>
    </lineage>
</organism>
<evidence type="ECO:0000259" key="3">
    <source>
        <dbReference type="PROSITE" id="PS50930"/>
    </source>
</evidence>
<comment type="caution">
    <text evidence="4">The sequence shown here is derived from an EMBL/GenBank/DDBJ whole genome shotgun (WGS) entry which is preliminary data.</text>
</comment>
<dbReference type="PANTHER" id="PTHR37299:SF1">
    <property type="entry name" value="STAGE 0 SPORULATION PROTEIN A HOMOLOG"/>
    <property type="match status" value="1"/>
</dbReference>
<dbReference type="Pfam" id="PF04397">
    <property type="entry name" value="LytTR"/>
    <property type="match status" value="1"/>
</dbReference>
<dbReference type="PROSITE" id="PS50110">
    <property type="entry name" value="RESPONSE_REGULATORY"/>
    <property type="match status" value="1"/>
</dbReference>
<dbReference type="RefSeq" id="WP_324178645.1">
    <property type="nucleotide sequence ID" value="NZ_BAABAW010000003.1"/>
</dbReference>
<protein>
    <submittedName>
        <fullName evidence="4">Response regulator transcription factor</fullName>
    </submittedName>
</protein>